<evidence type="ECO:0000259" key="1">
    <source>
        <dbReference type="PROSITE" id="PS50943"/>
    </source>
</evidence>
<sequence length="289" mass="33618">MDEKERREALGAFLRTRRARLQPTDVGLPVRTRRRTPGLRREDVAELANIGVSWYTLLEQGQDVHPSRQVLESLARALRLTPAEEKHLFLLAYKEVPVHEAVGEAPVSPALQRVVDALDPHPAFIIGPRWDVLTWNRTANLLFDFDEEAYHPHYRNVIWRFFERRNRTMDLEWEKQAQHLVAQFRADYARYPGDPSFLEIIEDLQRRSPQFCKWWEQQNVRGLPDGPRIMMHPTLGRLEFDHVTFLTSITPDLKVKVYSALPSTIERLEQALAASSIRRVKPLSSDMGI</sequence>
<dbReference type="RefSeq" id="WP_220203386.1">
    <property type="nucleotide sequence ID" value="NZ_BNJK01000001.1"/>
</dbReference>
<dbReference type="SMART" id="SM00530">
    <property type="entry name" value="HTH_XRE"/>
    <property type="match status" value="1"/>
</dbReference>
<dbReference type="InterPro" id="IPR041413">
    <property type="entry name" value="MLTR_LBD"/>
</dbReference>
<keyword evidence="3" id="KW-1185">Reference proteome</keyword>
<dbReference type="GO" id="GO:0003677">
    <property type="term" value="F:DNA binding"/>
    <property type="evidence" value="ECO:0007669"/>
    <property type="project" value="InterPro"/>
</dbReference>
<dbReference type="PROSITE" id="PS50943">
    <property type="entry name" value="HTH_CROC1"/>
    <property type="match status" value="1"/>
</dbReference>
<dbReference type="Proteomes" id="UP000597444">
    <property type="component" value="Unassembled WGS sequence"/>
</dbReference>
<gene>
    <name evidence="2" type="ORF">KSF_026100</name>
</gene>
<feature type="domain" description="HTH cro/C1-type" evidence="1">
    <location>
        <begin position="30"/>
        <end position="85"/>
    </location>
</feature>
<dbReference type="PANTHER" id="PTHR35010">
    <property type="entry name" value="BLL4672 PROTEIN-RELATED"/>
    <property type="match status" value="1"/>
</dbReference>
<accession>A0A8J3IJQ2</accession>
<dbReference type="Pfam" id="PF13560">
    <property type="entry name" value="HTH_31"/>
    <property type="match status" value="1"/>
</dbReference>
<dbReference type="SUPFAM" id="SSF47413">
    <property type="entry name" value="lambda repressor-like DNA-binding domains"/>
    <property type="match status" value="1"/>
</dbReference>
<evidence type="ECO:0000313" key="3">
    <source>
        <dbReference type="Proteomes" id="UP000597444"/>
    </source>
</evidence>
<dbReference type="InterPro" id="IPR001387">
    <property type="entry name" value="Cro/C1-type_HTH"/>
</dbReference>
<proteinExistence type="predicted"/>
<organism evidence="2 3">
    <name type="scientific">Reticulibacter mediterranei</name>
    <dbReference type="NCBI Taxonomy" id="2778369"/>
    <lineage>
        <taxon>Bacteria</taxon>
        <taxon>Bacillati</taxon>
        <taxon>Chloroflexota</taxon>
        <taxon>Ktedonobacteria</taxon>
        <taxon>Ktedonobacterales</taxon>
        <taxon>Reticulibacteraceae</taxon>
        <taxon>Reticulibacter</taxon>
    </lineage>
</organism>
<name>A0A8J3IJQ2_9CHLR</name>
<dbReference type="Gene3D" id="3.30.450.180">
    <property type="match status" value="1"/>
</dbReference>
<dbReference type="EMBL" id="BNJK01000001">
    <property type="protein sequence ID" value="GHO92562.1"/>
    <property type="molecule type" value="Genomic_DNA"/>
</dbReference>
<dbReference type="InterPro" id="IPR010982">
    <property type="entry name" value="Lambda_DNA-bd_dom_sf"/>
</dbReference>
<dbReference type="Pfam" id="PF17765">
    <property type="entry name" value="MLTR_LBD"/>
    <property type="match status" value="1"/>
</dbReference>
<reference evidence="2" key="1">
    <citation type="submission" date="2020-10" db="EMBL/GenBank/DDBJ databases">
        <title>Taxonomic study of unclassified bacteria belonging to the class Ktedonobacteria.</title>
        <authorList>
            <person name="Yabe S."/>
            <person name="Wang C.M."/>
            <person name="Zheng Y."/>
            <person name="Sakai Y."/>
            <person name="Cavaletti L."/>
            <person name="Monciardini P."/>
            <person name="Donadio S."/>
        </authorList>
    </citation>
    <scope>NUCLEOTIDE SEQUENCE</scope>
    <source>
        <strain evidence="2">ID150040</strain>
    </source>
</reference>
<dbReference type="Gene3D" id="1.10.260.40">
    <property type="entry name" value="lambda repressor-like DNA-binding domains"/>
    <property type="match status" value="1"/>
</dbReference>
<comment type="caution">
    <text evidence="2">The sequence shown here is derived from an EMBL/GenBank/DDBJ whole genome shotgun (WGS) entry which is preliminary data.</text>
</comment>
<dbReference type="CDD" id="cd00093">
    <property type="entry name" value="HTH_XRE"/>
    <property type="match status" value="1"/>
</dbReference>
<protein>
    <submittedName>
        <fullName evidence="2">Transcriptional regulator</fullName>
    </submittedName>
</protein>
<evidence type="ECO:0000313" key="2">
    <source>
        <dbReference type="EMBL" id="GHO92562.1"/>
    </source>
</evidence>
<dbReference type="AlphaFoldDB" id="A0A8J3IJQ2"/>